<sequence length="190" mass="21263">MYNSSGISIALIFPEHVKSQCFVVQEKLGYYVYHSSMVITPFEALYGTLCRTPVCQNKVGEQKLIGPELVQEMTNCVNGVGLILGAKAEGNRNRDSDIKHVIVWYRVHIGYVSLLDVEVYSMTMMLSWVMSEPYHNKDNGSDCKAHTSVHIRSAHGIGLHNIEMLHTGYALHNVEMSCTQGVRTVVVCIE</sequence>
<evidence type="ECO:0000313" key="2">
    <source>
        <dbReference type="Proteomes" id="UP000321947"/>
    </source>
</evidence>
<reference evidence="1 2" key="1">
    <citation type="submission" date="2019-08" db="EMBL/GenBank/DDBJ databases">
        <title>Draft genome sequences of two oriental melons (Cucumis melo L. var makuwa).</title>
        <authorList>
            <person name="Kwon S.-Y."/>
        </authorList>
    </citation>
    <scope>NUCLEOTIDE SEQUENCE [LARGE SCALE GENOMIC DNA]</scope>
    <source>
        <strain evidence="2">cv. Chang Bougi</strain>
        <tissue evidence="1">Leaf</tissue>
    </source>
</reference>
<dbReference type="Proteomes" id="UP000321947">
    <property type="component" value="Unassembled WGS sequence"/>
</dbReference>
<evidence type="ECO:0000313" key="1">
    <source>
        <dbReference type="EMBL" id="TYK11915.1"/>
    </source>
</evidence>
<dbReference type="AlphaFoldDB" id="A0A5D3CK51"/>
<comment type="caution">
    <text evidence="1">The sequence shown here is derived from an EMBL/GenBank/DDBJ whole genome shotgun (WGS) entry which is preliminary data.</text>
</comment>
<name>A0A5D3CK51_CUCMM</name>
<accession>A0A5D3CK51</accession>
<proteinExistence type="predicted"/>
<dbReference type="EMBL" id="SSTD01010378">
    <property type="protein sequence ID" value="TYK11915.1"/>
    <property type="molecule type" value="Genomic_DNA"/>
</dbReference>
<gene>
    <name evidence="1" type="ORF">E5676_scaffold177G00810</name>
</gene>
<protein>
    <submittedName>
        <fullName evidence="1">2S seed storage protein</fullName>
    </submittedName>
</protein>
<organism evidence="1 2">
    <name type="scientific">Cucumis melo var. makuwa</name>
    <name type="common">Oriental melon</name>
    <dbReference type="NCBI Taxonomy" id="1194695"/>
    <lineage>
        <taxon>Eukaryota</taxon>
        <taxon>Viridiplantae</taxon>
        <taxon>Streptophyta</taxon>
        <taxon>Embryophyta</taxon>
        <taxon>Tracheophyta</taxon>
        <taxon>Spermatophyta</taxon>
        <taxon>Magnoliopsida</taxon>
        <taxon>eudicotyledons</taxon>
        <taxon>Gunneridae</taxon>
        <taxon>Pentapetalae</taxon>
        <taxon>rosids</taxon>
        <taxon>fabids</taxon>
        <taxon>Cucurbitales</taxon>
        <taxon>Cucurbitaceae</taxon>
        <taxon>Benincaseae</taxon>
        <taxon>Cucumis</taxon>
    </lineage>
</organism>